<feature type="transmembrane region" description="Helical" evidence="1">
    <location>
        <begin position="12"/>
        <end position="35"/>
    </location>
</feature>
<gene>
    <name evidence="3" type="ORF">M404DRAFT_24752</name>
</gene>
<feature type="transmembrane region" description="Helical" evidence="1">
    <location>
        <begin position="41"/>
        <end position="63"/>
    </location>
</feature>
<protein>
    <recommendedName>
        <fullName evidence="2">DUF6534 domain-containing protein</fullName>
    </recommendedName>
</protein>
<reference evidence="4" key="2">
    <citation type="submission" date="2015-01" db="EMBL/GenBank/DDBJ databases">
        <title>Evolutionary Origins and Diversification of the Mycorrhizal Mutualists.</title>
        <authorList>
            <consortium name="DOE Joint Genome Institute"/>
            <consortium name="Mycorrhizal Genomics Consortium"/>
            <person name="Kohler A."/>
            <person name="Kuo A."/>
            <person name="Nagy L.G."/>
            <person name="Floudas D."/>
            <person name="Copeland A."/>
            <person name="Barry K.W."/>
            <person name="Cichocki N."/>
            <person name="Veneault-Fourrey C."/>
            <person name="LaButti K."/>
            <person name="Lindquist E.A."/>
            <person name="Lipzen A."/>
            <person name="Lundell T."/>
            <person name="Morin E."/>
            <person name="Murat C."/>
            <person name="Riley R."/>
            <person name="Ohm R."/>
            <person name="Sun H."/>
            <person name="Tunlid A."/>
            <person name="Henrissat B."/>
            <person name="Grigoriev I.V."/>
            <person name="Hibbett D.S."/>
            <person name="Martin F."/>
        </authorList>
    </citation>
    <scope>NUCLEOTIDE SEQUENCE [LARGE SCALE GENOMIC DNA]</scope>
    <source>
        <strain evidence="4">Marx 270</strain>
    </source>
</reference>
<dbReference type="EMBL" id="KN831964">
    <property type="protein sequence ID" value="KIO05961.1"/>
    <property type="molecule type" value="Genomic_DNA"/>
</dbReference>
<keyword evidence="1" id="KW-0472">Membrane</keyword>
<dbReference type="Proteomes" id="UP000054217">
    <property type="component" value="Unassembled WGS sequence"/>
</dbReference>
<feature type="transmembrane region" description="Helical" evidence="1">
    <location>
        <begin position="106"/>
        <end position="126"/>
    </location>
</feature>
<feature type="domain" description="DUF6534" evidence="2">
    <location>
        <begin position="182"/>
        <end position="265"/>
    </location>
</feature>
<dbReference type="STRING" id="870435.A0A0C3PD23"/>
<dbReference type="Pfam" id="PF20152">
    <property type="entry name" value="DUF6534"/>
    <property type="match status" value="1"/>
</dbReference>
<evidence type="ECO:0000313" key="3">
    <source>
        <dbReference type="EMBL" id="KIO05961.1"/>
    </source>
</evidence>
<evidence type="ECO:0000256" key="1">
    <source>
        <dbReference type="SAM" id="Phobius"/>
    </source>
</evidence>
<dbReference type="HOGENOM" id="CLU_046025_2_0_1"/>
<organism evidence="3 4">
    <name type="scientific">Pisolithus tinctorius Marx 270</name>
    <dbReference type="NCBI Taxonomy" id="870435"/>
    <lineage>
        <taxon>Eukaryota</taxon>
        <taxon>Fungi</taxon>
        <taxon>Dikarya</taxon>
        <taxon>Basidiomycota</taxon>
        <taxon>Agaricomycotina</taxon>
        <taxon>Agaricomycetes</taxon>
        <taxon>Agaricomycetidae</taxon>
        <taxon>Boletales</taxon>
        <taxon>Sclerodermatineae</taxon>
        <taxon>Pisolithaceae</taxon>
        <taxon>Pisolithus</taxon>
    </lineage>
</organism>
<dbReference type="InterPro" id="IPR045339">
    <property type="entry name" value="DUF6534"/>
</dbReference>
<dbReference type="PANTHER" id="PTHR40465">
    <property type="entry name" value="CHROMOSOME 1, WHOLE GENOME SHOTGUN SEQUENCE"/>
    <property type="match status" value="1"/>
</dbReference>
<accession>A0A0C3PD23</accession>
<keyword evidence="4" id="KW-1185">Reference proteome</keyword>
<dbReference type="InParanoid" id="A0A0C3PD23"/>
<sequence length="301" mass="33375">MHAAQLAQGPFLIGVALDILLYGMMITQAYSYFFTYKDDRLWIKIFVAFLFSANTVSSALSVMHTYRSFVNPFGWFTFPFLRDLILKITKITIGFLSWLVQENWVFTTGPFVTSIIGGSVQLFFTWRVYALSRNVFSASAIVFCSSAGMLVALGTTIAVAITPDFFGSPGFGVAVIVRLASAVCADLIIATALMWQLWNRKNDFPVTSDVDRVIRMTIQTGLITTLFAVTDLVTFLTIDTGIYLIFNLPLAKLHTNSLLSNLNSRGGWKYDEASEESNCNQGNLQREIQSNVPPQASAGLM</sequence>
<evidence type="ECO:0000259" key="2">
    <source>
        <dbReference type="Pfam" id="PF20152"/>
    </source>
</evidence>
<feature type="transmembrane region" description="Helical" evidence="1">
    <location>
        <begin position="138"/>
        <end position="161"/>
    </location>
</feature>
<reference evidence="3 4" key="1">
    <citation type="submission" date="2014-04" db="EMBL/GenBank/DDBJ databases">
        <authorList>
            <consortium name="DOE Joint Genome Institute"/>
            <person name="Kuo A."/>
            <person name="Kohler A."/>
            <person name="Costa M.D."/>
            <person name="Nagy L.G."/>
            <person name="Floudas D."/>
            <person name="Copeland A."/>
            <person name="Barry K.W."/>
            <person name="Cichocki N."/>
            <person name="Veneault-Fourrey C."/>
            <person name="LaButti K."/>
            <person name="Lindquist E.A."/>
            <person name="Lipzen A."/>
            <person name="Lundell T."/>
            <person name="Morin E."/>
            <person name="Murat C."/>
            <person name="Sun H."/>
            <person name="Tunlid A."/>
            <person name="Henrissat B."/>
            <person name="Grigoriev I.V."/>
            <person name="Hibbett D.S."/>
            <person name="Martin F."/>
            <person name="Nordberg H.P."/>
            <person name="Cantor M.N."/>
            <person name="Hua S.X."/>
        </authorList>
    </citation>
    <scope>NUCLEOTIDE SEQUENCE [LARGE SCALE GENOMIC DNA]</scope>
    <source>
        <strain evidence="3 4">Marx 270</strain>
    </source>
</reference>
<feature type="transmembrane region" description="Helical" evidence="1">
    <location>
        <begin position="173"/>
        <end position="195"/>
    </location>
</feature>
<dbReference type="OrthoDB" id="3265526at2759"/>
<keyword evidence="1" id="KW-1133">Transmembrane helix</keyword>
<evidence type="ECO:0000313" key="4">
    <source>
        <dbReference type="Proteomes" id="UP000054217"/>
    </source>
</evidence>
<name>A0A0C3PD23_PISTI</name>
<keyword evidence="1" id="KW-0812">Transmembrane</keyword>
<proteinExistence type="predicted"/>
<dbReference type="PANTHER" id="PTHR40465:SF1">
    <property type="entry name" value="DUF6534 DOMAIN-CONTAINING PROTEIN"/>
    <property type="match status" value="1"/>
</dbReference>
<dbReference type="AlphaFoldDB" id="A0A0C3PD23"/>
<feature type="transmembrane region" description="Helical" evidence="1">
    <location>
        <begin position="222"/>
        <end position="246"/>
    </location>
</feature>